<dbReference type="GO" id="GO:0005886">
    <property type="term" value="C:plasma membrane"/>
    <property type="evidence" value="ECO:0007669"/>
    <property type="project" value="UniProtKB-SubCell"/>
</dbReference>
<sequence length="826" mass="91597">MNINLSLRLLWRDTRSGELSLLLIALILAVACTSAITLFSERLERSMQKQTAEFIAADLAIASPDEIPDAWQAKAEQLGLQLAHTLDFTSVIVHNDDMLLASVKAVTEKYPLRGALKTIITDYHAEQIENHGPAPGKAWVDERVLSALHIKLSDNITVGELALSVEKIITYEPDRQVGFFSMSPRVLINNSDLPATHILQPGSHVHYFFQFSGSESALNSFKTWLKPQLTPSQRLLDIEQDRPEVGSALSRAERYVSLAGLLVIIIAGVAIAMSASRYAERHFDNVALLRCFGCSQNAILGLFISQLISLGLIACSLGIGLGWLTQHVLFLLLQDILPKPLADTDLTVASYGFVIGFLLLIGFGVAPLTRLRHVSPLRVLRRDLAPMPTNTWISIGLSLIIISLLLWHYTQDLRMTAIILGVGSVSVSLLSALIFLILRATQQVSAHTPLIWRLTLRSLLQQPTATLSQIMAFAISLSAMSLCYSIGNDLLKNWQQQLPTQAPNHFALNIFPEQLSTFQQLLNQQQLTSSRFYPVVRGRIISINEQPVQRFVRKDSAGENATHRELNLTWSNELPEDNQINQGQWWSSVKPGLVSVEQKLADSLSITLGDQLEFTIGSEHIKAEVASIRSLRWDSMKPNFLMIFSPGTLNEQPHTFITSFYLPDDQKNVLNQIMQSFPNATLLDVAPLLTQFKTIVLQLSQALNFILYFALAAGFTVMFAALQTSLDARKQTGAIMRTFGASRKLLVTSQRLEFALLGAIAGLIAVTLSEILLYALYTQLLDLSYHINLVLALSVPTLASVLLSFTGSWSLRRVVNQAPLKVLREQ</sequence>
<accession>A0A0F3INR0</accession>
<feature type="transmembrane region" description="Helical" evidence="6">
    <location>
        <begin position="754"/>
        <end position="777"/>
    </location>
</feature>
<dbReference type="InterPro" id="IPR003838">
    <property type="entry name" value="ABC3_permease_C"/>
</dbReference>
<keyword evidence="4 6" id="KW-1133">Transmembrane helix</keyword>
<feature type="transmembrane region" description="Helical" evidence="6">
    <location>
        <begin position="389"/>
        <end position="409"/>
    </location>
</feature>
<evidence type="ECO:0000256" key="1">
    <source>
        <dbReference type="ARBA" id="ARBA00004651"/>
    </source>
</evidence>
<keyword evidence="3 6" id="KW-0812">Transmembrane</keyword>
<feature type="transmembrane region" description="Helical" evidence="6">
    <location>
        <begin position="783"/>
        <end position="803"/>
    </location>
</feature>
<feature type="domain" description="ABC3 transporter permease C-terminal" evidence="7">
    <location>
        <begin position="258"/>
        <end position="375"/>
    </location>
</feature>
<keyword evidence="2" id="KW-1003">Cell membrane</keyword>
<feature type="transmembrane region" description="Helical" evidence="6">
    <location>
        <begin position="702"/>
        <end position="722"/>
    </location>
</feature>
<comment type="caution">
    <text evidence="8">The sequence shown here is derived from an EMBL/GenBank/DDBJ whole genome shotgun (WGS) entry which is preliminary data.</text>
</comment>
<evidence type="ECO:0000313" key="9">
    <source>
        <dbReference type="Proteomes" id="UP000033684"/>
    </source>
</evidence>
<feature type="transmembrane region" description="Helical" evidence="6">
    <location>
        <begin position="255"/>
        <end position="275"/>
    </location>
</feature>
<dbReference type="OrthoDB" id="5292592at2"/>
<comment type="subcellular location">
    <subcellularLocation>
        <location evidence="1">Cell membrane</location>
        <topology evidence="1">Multi-pass membrane protein</topology>
    </subcellularLocation>
</comment>
<gene>
    <name evidence="8" type="ORF">VZ94_06265</name>
</gene>
<evidence type="ECO:0000259" key="7">
    <source>
        <dbReference type="Pfam" id="PF02687"/>
    </source>
</evidence>
<dbReference type="RefSeq" id="WP_045778582.1">
    <property type="nucleotide sequence ID" value="NZ_LAJX01000054.1"/>
</dbReference>
<dbReference type="Proteomes" id="UP000033684">
    <property type="component" value="Unassembled WGS sequence"/>
</dbReference>
<dbReference type="Pfam" id="PF02687">
    <property type="entry name" value="FtsX"/>
    <property type="match status" value="2"/>
</dbReference>
<proteinExistence type="predicted"/>
<keyword evidence="5 6" id="KW-0472">Membrane</keyword>
<keyword evidence="9" id="KW-1185">Reference proteome</keyword>
<evidence type="ECO:0000256" key="4">
    <source>
        <dbReference type="ARBA" id="ARBA00022989"/>
    </source>
</evidence>
<reference evidence="8 9" key="2">
    <citation type="journal article" date="2016" name="Microb. Ecol.">
        <title>Genome Characteristics of a Novel Type I Methanotroph (Sn10-6) Isolated from a Flooded Indian Rice Field.</title>
        <authorList>
            <person name="Rahalkar M.C."/>
            <person name="Pandit P.S."/>
            <person name="Dhakephalkar P.K."/>
            <person name="Pore S."/>
            <person name="Arora P."/>
            <person name="Kapse N."/>
        </authorList>
    </citation>
    <scope>NUCLEOTIDE SEQUENCE [LARGE SCALE GENOMIC DNA]</scope>
    <source>
        <strain evidence="8 9">Sn10-6</strain>
    </source>
</reference>
<dbReference type="AlphaFoldDB" id="A0A0F3INR0"/>
<organism evidence="8 9">
    <name type="scientific">Methylocucumis oryzae</name>
    <dbReference type="NCBI Taxonomy" id="1632867"/>
    <lineage>
        <taxon>Bacteria</taxon>
        <taxon>Pseudomonadati</taxon>
        <taxon>Pseudomonadota</taxon>
        <taxon>Gammaproteobacteria</taxon>
        <taxon>Methylococcales</taxon>
        <taxon>Methylococcaceae</taxon>
        <taxon>Methylocucumis</taxon>
    </lineage>
</organism>
<feature type="transmembrane region" description="Helical" evidence="6">
    <location>
        <begin position="415"/>
        <end position="438"/>
    </location>
</feature>
<dbReference type="InterPro" id="IPR038766">
    <property type="entry name" value="Membrane_comp_ABC_pdt"/>
</dbReference>
<evidence type="ECO:0000256" key="6">
    <source>
        <dbReference type="SAM" id="Phobius"/>
    </source>
</evidence>
<evidence type="ECO:0000256" key="3">
    <source>
        <dbReference type="ARBA" id="ARBA00022692"/>
    </source>
</evidence>
<evidence type="ECO:0000256" key="2">
    <source>
        <dbReference type="ARBA" id="ARBA00022475"/>
    </source>
</evidence>
<feature type="domain" description="ABC3 transporter permease C-terminal" evidence="7">
    <location>
        <begin position="704"/>
        <end position="818"/>
    </location>
</feature>
<dbReference type="PANTHER" id="PTHR30287">
    <property type="entry name" value="MEMBRANE COMPONENT OF PREDICTED ABC SUPERFAMILY METABOLITE UPTAKE TRANSPORTER"/>
    <property type="match status" value="1"/>
</dbReference>
<name>A0A0F3INR0_9GAMM</name>
<dbReference type="EMBL" id="LAJX01000054">
    <property type="protein sequence ID" value="KJV07209.1"/>
    <property type="molecule type" value="Genomic_DNA"/>
</dbReference>
<evidence type="ECO:0000313" key="8">
    <source>
        <dbReference type="EMBL" id="KJV07209.1"/>
    </source>
</evidence>
<protein>
    <submittedName>
        <fullName evidence="8">ABC transporter permease</fullName>
    </submittedName>
</protein>
<reference evidence="9" key="1">
    <citation type="submission" date="2015-03" db="EMBL/GenBank/DDBJ databases">
        <title>Draft genome sequence of a novel methanotroph (Sn10-6) isolated from flooded ricefield rhizosphere in India.</title>
        <authorList>
            <person name="Pandit P.S."/>
            <person name="Pore S.D."/>
            <person name="Arora P."/>
            <person name="Kapse N.G."/>
            <person name="Dhakephalkar P.K."/>
            <person name="Rahalkar M.C."/>
        </authorList>
    </citation>
    <scope>NUCLEOTIDE SEQUENCE [LARGE SCALE GENOMIC DNA]</scope>
    <source>
        <strain evidence="9">Sn10-6</strain>
    </source>
</reference>
<feature type="transmembrane region" description="Helical" evidence="6">
    <location>
        <begin position="348"/>
        <end position="368"/>
    </location>
</feature>
<dbReference type="PANTHER" id="PTHR30287:SF1">
    <property type="entry name" value="INNER MEMBRANE PROTEIN"/>
    <property type="match status" value="1"/>
</dbReference>
<dbReference type="PATRIC" id="fig|1632867.3.peg.4663"/>
<feature type="transmembrane region" description="Helical" evidence="6">
    <location>
        <begin position="20"/>
        <end position="39"/>
    </location>
</feature>
<evidence type="ECO:0000256" key="5">
    <source>
        <dbReference type="ARBA" id="ARBA00023136"/>
    </source>
</evidence>